<dbReference type="EMBL" id="BKCJ010995003">
    <property type="protein sequence ID" value="GFC62714.1"/>
    <property type="molecule type" value="Genomic_DNA"/>
</dbReference>
<reference evidence="1" key="1">
    <citation type="journal article" date="2019" name="Sci. Rep.">
        <title>Draft genome of Tanacetum cinerariifolium, the natural source of mosquito coil.</title>
        <authorList>
            <person name="Yamashiro T."/>
            <person name="Shiraishi A."/>
            <person name="Satake H."/>
            <person name="Nakayama K."/>
        </authorList>
    </citation>
    <scope>NUCLEOTIDE SEQUENCE</scope>
</reference>
<evidence type="ECO:0000313" key="1">
    <source>
        <dbReference type="EMBL" id="GFC62714.1"/>
    </source>
</evidence>
<dbReference type="AlphaFoldDB" id="A0A699QC73"/>
<protein>
    <submittedName>
        <fullName evidence="1">Uncharacterized protein</fullName>
    </submittedName>
</protein>
<organism evidence="1">
    <name type="scientific">Tanacetum cinerariifolium</name>
    <name type="common">Dalmatian daisy</name>
    <name type="synonym">Chrysanthemum cinerariifolium</name>
    <dbReference type="NCBI Taxonomy" id="118510"/>
    <lineage>
        <taxon>Eukaryota</taxon>
        <taxon>Viridiplantae</taxon>
        <taxon>Streptophyta</taxon>
        <taxon>Embryophyta</taxon>
        <taxon>Tracheophyta</taxon>
        <taxon>Spermatophyta</taxon>
        <taxon>Magnoliopsida</taxon>
        <taxon>eudicotyledons</taxon>
        <taxon>Gunneridae</taxon>
        <taxon>Pentapetalae</taxon>
        <taxon>asterids</taxon>
        <taxon>campanulids</taxon>
        <taxon>Asterales</taxon>
        <taxon>Asteraceae</taxon>
        <taxon>Asteroideae</taxon>
        <taxon>Anthemideae</taxon>
        <taxon>Anthemidinae</taxon>
        <taxon>Tanacetum</taxon>
    </lineage>
</organism>
<name>A0A699QC73_TANCI</name>
<accession>A0A699QC73</accession>
<comment type="caution">
    <text evidence="1">The sequence shown here is derived from an EMBL/GenBank/DDBJ whole genome shotgun (WGS) entry which is preliminary data.</text>
</comment>
<proteinExistence type="predicted"/>
<sequence>MASFITGVANAQYMTLETDQEIVTRQRFAKAAGTYIYESFPGRKIQIGQELRPGDRIRFSMGIWRETRVNLIQFVTGYDAYHFDNSMAKATMNFLAVNGSALEPAVQNRISLIDTTARGYGTRGNSSYATLLSNASSVLFWDQRQELVDLVETGA</sequence>
<gene>
    <name evidence="1" type="ORF">Tci_834684</name>
</gene>